<dbReference type="InParanoid" id="G4YZ40"/>
<reference evidence="1 2" key="1">
    <citation type="journal article" date="2006" name="Science">
        <title>Phytophthora genome sequences uncover evolutionary origins and mechanisms of pathogenesis.</title>
        <authorList>
            <person name="Tyler B.M."/>
            <person name="Tripathy S."/>
            <person name="Zhang X."/>
            <person name="Dehal P."/>
            <person name="Jiang R.H."/>
            <person name="Aerts A."/>
            <person name="Arredondo F.D."/>
            <person name="Baxter L."/>
            <person name="Bensasson D."/>
            <person name="Beynon J.L."/>
            <person name="Chapman J."/>
            <person name="Damasceno C.M."/>
            <person name="Dorrance A.E."/>
            <person name="Dou D."/>
            <person name="Dickerman A.W."/>
            <person name="Dubchak I.L."/>
            <person name="Garbelotto M."/>
            <person name="Gijzen M."/>
            <person name="Gordon S.G."/>
            <person name="Govers F."/>
            <person name="Grunwald N.J."/>
            <person name="Huang W."/>
            <person name="Ivors K.L."/>
            <person name="Jones R.W."/>
            <person name="Kamoun S."/>
            <person name="Krampis K."/>
            <person name="Lamour K.H."/>
            <person name="Lee M.K."/>
            <person name="McDonald W.H."/>
            <person name="Medina M."/>
            <person name="Meijer H.J."/>
            <person name="Nordberg E.K."/>
            <person name="Maclean D.J."/>
            <person name="Ospina-Giraldo M.D."/>
            <person name="Morris P.F."/>
            <person name="Phuntumart V."/>
            <person name="Putnam N.H."/>
            <person name="Rash S."/>
            <person name="Rose J.K."/>
            <person name="Sakihama Y."/>
            <person name="Salamov A.A."/>
            <person name="Savidor A."/>
            <person name="Scheuring C.F."/>
            <person name="Smith B.M."/>
            <person name="Sobral B.W."/>
            <person name="Terry A."/>
            <person name="Torto-Alalibo T.A."/>
            <person name="Win J."/>
            <person name="Xu Z."/>
            <person name="Zhang H."/>
            <person name="Grigoriev I.V."/>
            <person name="Rokhsar D.S."/>
            <person name="Boore J.L."/>
        </authorList>
    </citation>
    <scope>NUCLEOTIDE SEQUENCE [LARGE SCALE GENOMIC DNA]</scope>
    <source>
        <strain evidence="1 2">P6497</strain>
    </source>
</reference>
<dbReference type="SMR" id="G4YZ40"/>
<feature type="non-terminal residue" evidence="1">
    <location>
        <position position="119"/>
    </location>
</feature>
<organism evidence="1 2">
    <name type="scientific">Phytophthora sojae (strain P6497)</name>
    <name type="common">Soybean stem and root rot agent</name>
    <name type="synonym">Phytophthora megasperma f. sp. glycines</name>
    <dbReference type="NCBI Taxonomy" id="1094619"/>
    <lineage>
        <taxon>Eukaryota</taxon>
        <taxon>Sar</taxon>
        <taxon>Stramenopiles</taxon>
        <taxon>Oomycota</taxon>
        <taxon>Peronosporomycetes</taxon>
        <taxon>Peronosporales</taxon>
        <taxon>Peronosporaceae</taxon>
        <taxon>Phytophthora</taxon>
    </lineage>
</organism>
<proteinExistence type="predicted"/>
<dbReference type="SUPFAM" id="SSF48403">
    <property type="entry name" value="Ankyrin repeat"/>
    <property type="match status" value="1"/>
</dbReference>
<feature type="non-terminal residue" evidence="1">
    <location>
        <position position="1"/>
    </location>
</feature>
<accession>G4YZ40</accession>
<dbReference type="InterPro" id="IPR036770">
    <property type="entry name" value="Ankyrin_rpt-contain_sf"/>
</dbReference>
<dbReference type="SMART" id="SM00248">
    <property type="entry name" value="ANK"/>
    <property type="match status" value="2"/>
</dbReference>
<dbReference type="KEGG" id="psoj:PHYSODRAFT_380487"/>
<dbReference type="EMBL" id="JH159152">
    <property type="protein sequence ID" value="EGZ23321.1"/>
    <property type="molecule type" value="Genomic_DNA"/>
</dbReference>
<dbReference type="Proteomes" id="UP000002640">
    <property type="component" value="Unassembled WGS sequence"/>
</dbReference>
<sequence>TAALEAAGKYGHVSVLQCLLARLTELNLQSAMYEAAKNGKLEVVKWLIDRRGNCRRCTTQAMDVAASNGHLDVLKWLHENRKEGCTKFTMGEAAANGHLDVVKIKWLHANRLGGCTTKS</sequence>
<dbReference type="STRING" id="1094619.G4YZ40"/>
<dbReference type="Pfam" id="PF12796">
    <property type="entry name" value="Ank_2"/>
    <property type="match status" value="1"/>
</dbReference>
<dbReference type="InterPro" id="IPR002110">
    <property type="entry name" value="Ankyrin_rpt"/>
</dbReference>
<name>G4YZ40_PHYSP</name>
<dbReference type="PANTHER" id="PTHR46586">
    <property type="entry name" value="ANKYRIN REPEAT-CONTAINING PROTEIN"/>
    <property type="match status" value="1"/>
</dbReference>
<dbReference type="Gene3D" id="1.25.40.20">
    <property type="entry name" value="Ankyrin repeat-containing domain"/>
    <property type="match status" value="1"/>
</dbReference>
<evidence type="ECO:0000313" key="1">
    <source>
        <dbReference type="EMBL" id="EGZ23321.1"/>
    </source>
</evidence>
<dbReference type="RefSeq" id="XP_009518609.1">
    <property type="nucleotide sequence ID" value="XM_009520314.1"/>
</dbReference>
<evidence type="ECO:0000313" key="2">
    <source>
        <dbReference type="Proteomes" id="UP000002640"/>
    </source>
</evidence>
<protein>
    <submittedName>
        <fullName evidence="1">Uncharacterized protein</fullName>
    </submittedName>
</protein>
<gene>
    <name evidence="1" type="ORF">PHYSODRAFT_380487</name>
</gene>
<dbReference type="PANTHER" id="PTHR46586:SF3">
    <property type="entry name" value="ANKYRIN REPEAT-CONTAINING PROTEIN"/>
    <property type="match status" value="1"/>
</dbReference>
<dbReference type="GeneID" id="20650721"/>
<dbReference type="InterPro" id="IPR052050">
    <property type="entry name" value="SecEffector_AnkRepeat"/>
</dbReference>
<dbReference type="AlphaFoldDB" id="G4YZ40"/>
<keyword evidence="2" id="KW-1185">Reference proteome</keyword>